<proteinExistence type="predicted"/>
<dbReference type="EMBL" id="HBIM01024699">
    <property type="protein sequence ID" value="CAE0421689.1"/>
    <property type="molecule type" value="Transcribed_RNA"/>
</dbReference>
<gene>
    <name evidence="2" type="ORF">ACOF00016_LOCUS18326</name>
</gene>
<dbReference type="InterPro" id="IPR036754">
    <property type="entry name" value="YbaK/aa-tRNA-synt-asso_dom_sf"/>
</dbReference>
<evidence type="ECO:0000313" key="2">
    <source>
        <dbReference type="EMBL" id="CAE0421689.1"/>
    </source>
</evidence>
<evidence type="ECO:0000259" key="1">
    <source>
        <dbReference type="Pfam" id="PF04073"/>
    </source>
</evidence>
<dbReference type="PANTHER" id="PTHR30411:SF4">
    <property type="entry name" value="YBAK_AMINOACYL-TRNA SYNTHETASE-ASSOCIATED DOMAIN-CONTAINING PROTEIN"/>
    <property type="match status" value="1"/>
</dbReference>
<sequence>MGSSLEELEVRVTALEKKKFAAPDDVEVDEQMRRARYAVEDALVYSAAWCWVPHDYYTRPLSERAKCLGASSVEFLCKSLLMENKKVMQESPNNPRFVLVILQYAATLNNKKLTNAIRRLLPVSERLDDSKYDFRIASPEDNDRITGYKHNSVTPFGMKEKVKMVLTENVVKLRFFWMGGGHVHLKLGMATSEFCEAFDPVIADISDPRIGEVSATDMED</sequence>
<accession>A0A7S3PC22</accession>
<dbReference type="InterPro" id="IPR007214">
    <property type="entry name" value="YbaK/aa-tRNA-synth-assoc-dom"/>
</dbReference>
<name>A0A7S3PC22_9STRA</name>
<organism evidence="2">
    <name type="scientific">Amphora coffeiformis</name>
    <dbReference type="NCBI Taxonomy" id="265554"/>
    <lineage>
        <taxon>Eukaryota</taxon>
        <taxon>Sar</taxon>
        <taxon>Stramenopiles</taxon>
        <taxon>Ochrophyta</taxon>
        <taxon>Bacillariophyta</taxon>
        <taxon>Bacillariophyceae</taxon>
        <taxon>Bacillariophycidae</taxon>
        <taxon>Thalassiophysales</taxon>
        <taxon>Catenulaceae</taxon>
        <taxon>Amphora</taxon>
    </lineage>
</organism>
<dbReference type="AlphaFoldDB" id="A0A7S3PC22"/>
<dbReference type="Pfam" id="PF04073">
    <property type="entry name" value="tRNA_edit"/>
    <property type="match status" value="1"/>
</dbReference>
<feature type="domain" description="YbaK/aminoacyl-tRNA synthetase-associated" evidence="1">
    <location>
        <begin position="72"/>
        <end position="191"/>
    </location>
</feature>
<dbReference type="CDD" id="cd04332">
    <property type="entry name" value="YbaK_like"/>
    <property type="match status" value="1"/>
</dbReference>
<dbReference type="Gene3D" id="3.90.960.10">
    <property type="entry name" value="YbaK/aminoacyl-tRNA synthetase-associated domain"/>
    <property type="match status" value="1"/>
</dbReference>
<dbReference type="SUPFAM" id="SSF55826">
    <property type="entry name" value="YbaK/ProRS associated domain"/>
    <property type="match status" value="1"/>
</dbReference>
<protein>
    <recommendedName>
        <fullName evidence="1">YbaK/aminoacyl-tRNA synthetase-associated domain-containing protein</fullName>
    </recommendedName>
</protein>
<dbReference type="PANTHER" id="PTHR30411">
    <property type="entry name" value="CYTOPLASMIC PROTEIN"/>
    <property type="match status" value="1"/>
</dbReference>
<dbReference type="GO" id="GO:0002161">
    <property type="term" value="F:aminoacyl-tRNA deacylase activity"/>
    <property type="evidence" value="ECO:0007669"/>
    <property type="project" value="InterPro"/>
</dbReference>
<reference evidence="2" key="1">
    <citation type="submission" date="2021-01" db="EMBL/GenBank/DDBJ databases">
        <authorList>
            <person name="Corre E."/>
            <person name="Pelletier E."/>
            <person name="Niang G."/>
            <person name="Scheremetjew M."/>
            <person name="Finn R."/>
            <person name="Kale V."/>
            <person name="Holt S."/>
            <person name="Cochrane G."/>
            <person name="Meng A."/>
            <person name="Brown T."/>
            <person name="Cohen L."/>
        </authorList>
    </citation>
    <scope>NUCLEOTIDE SEQUENCE</scope>
    <source>
        <strain evidence="2">CCMP127</strain>
    </source>
</reference>